<reference evidence="2" key="1">
    <citation type="journal article" date="2019" name="Int. J. Syst. Evol. Microbiol.">
        <title>The Global Catalogue of Microorganisms (GCM) 10K type strain sequencing project: providing services to taxonomists for standard genome sequencing and annotation.</title>
        <authorList>
            <consortium name="The Broad Institute Genomics Platform"/>
            <consortium name="The Broad Institute Genome Sequencing Center for Infectious Disease"/>
            <person name="Wu L."/>
            <person name="Ma J."/>
        </authorList>
    </citation>
    <scope>NUCLEOTIDE SEQUENCE [LARGE SCALE GENOMIC DNA]</scope>
    <source>
        <strain evidence="2">CCUG 55608</strain>
    </source>
</reference>
<accession>A0ABW3QA62</accession>
<dbReference type="NCBIfam" id="TIGR04183">
    <property type="entry name" value="Por_Secre_tail"/>
    <property type="match status" value="1"/>
</dbReference>
<keyword evidence="2" id="KW-1185">Reference proteome</keyword>
<evidence type="ECO:0000313" key="1">
    <source>
        <dbReference type="EMBL" id="MFD1143604.1"/>
    </source>
</evidence>
<name>A0ABW3QA62_9BACT</name>
<dbReference type="InterPro" id="IPR026444">
    <property type="entry name" value="Secre_tail"/>
</dbReference>
<evidence type="ECO:0000313" key="2">
    <source>
        <dbReference type="Proteomes" id="UP001597116"/>
    </source>
</evidence>
<proteinExistence type="predicted"/>
<protein>
    <submittedName>
        <fullName evidence="1">T9SS type A sorting domain-containing protein</fullName>
    </submittedName>
</protein>
<dbReference type="Proteomes" id="UP001597116">
    <property type="component" value="Unassembled WGS sequence"/>
</dbReference>
<gene>
    <name evidence="1" type="ORF">ACFQ4C_20925</name>
</gene>
<sequence length="197" mass="20954">MPLLEGQVINLASLPTHNLNIRANTSPATVGSVRMVLSGQQSRTQVDNGAPYALFGDKSGNYNAWTPAVGNYTLTGNTFNGSNATGQAGGSLTISFKVVSQAAPARLTTQPTAEEPTEKLLVYPNPFQTSFILELGQQQQTPVPVVLYDGAGRKVYEQTVVESKPLIEPGNGLAPGLYLLEVGQGTSIQRRKLLKTP</sequence>
<organism evidence="1 2">
    <name type="scientific">Larkinella insperata</name>
    <dbReference type="NCBI Taxonomy" id="332158"/>
    <lineage>
        <taxon>Bacteria</taxon>
        <taxon>Pseudomonadati</taxon>
        <taxon>Bacteroidota</taxon>
        <taxon>Cytophagia</taxon>
        <taxon>Cytophagales</taxon>
        <taxon>Spirosomataceae</taxon>
        <taxon>Larkinella</taxon>
    </lineage>
</organism>
<dbReference type="RefSeq" id="WP_379884476.1">
    <property type="nucleotide sequence ID" value="NZ_JBHTLP010000016.1"/>
</dbReference>
<dbReference type="EMBL" id="JBHTLP010000016">
    <property type="protein sequence ID" value="MFD1143604.1"/>
    <property type="molecule type" value="Genomic_DNA"/>
</dbReference>
<comment type="caution">
    <text evidence="1">The sequence shown here is derived from an EMBL/GenBank/DDBJ whole genome shotgun (WGS) entry which is preliminary data.</text>
</comment>